<feature type="transmembrane region" description="Helical" evidence="1">
    <location>
        <begin position="223"/>
        <end position="246"/>
    </location>
</feature>
<dbReference type="AlphaFoldDB" id="A0A7C1JFH0"/>
<evidence type="ECO:0000256" key="1">
    <source>
        <dbReference type="SAM" id="Phobius"/>
    </source>
</evidence>
<keyword evidence="4" id="KW-0808">Transferase</keyword>
<dbReference type="InterPro" id="IPR029044">
    <property type="entry name" value="Nucleotide-diphossugar_trans"/>
</dbReference>
<dbReference type="GO" id="GO:0016740">
    <property type="term" value="F:transferase activity"/>
    <property type="evidence" value="ECO:0007669"/>
    <property type="project" value="UniProtKB-KW"/>
</dbReference>
<dbReference type="InterPro" id="IPR058718">
    <property type="entry name" value="Agl6_TM_C"/>
</dbReference>
<sequence>MPKVSVIIPAFNEEEGIVATLKEVSAAVAGMEAEVIVVDDGSTDKTAELARPWADKVIQHPVNRGKGAAMRSGFEASHGEVIIFLDADGTYPAHYIPELVQSLKKTDVVFTRRTNRENIPVLNRYGNWLLTRLIKNLASFPGNDPLSGLYGMRRQVLATVGIESSTFAVETEIVVKVSRSRFRTTEIPITYRPRLGASKLRPVRDGLRIARVLLDLLFIFQPYLTFVVPGLVLFLAGVFLTSLLLVKGTVHLDGINLGLHSFLAGLALMLLGINTAAYGGIIDLYAVRHRFKKPSRLTWTLTNVVLYKHTRNLSFLILSLSALALVYHFWSWVASGFGPFTATRSWMLALTGLLLGLQGVFTSIIYHIFAKEFLTEKFLSGGKSAVTASITAPTPGQAREIPR</sequence>
<dbReference type="Gene3D" id="3.90.550.10">
    <property type="entry name" value="Spore Coat Polysaccharide Biosynthesis Protein SpsA, Chain A"/>
    <property type="match status" value="1"/>
</dbReference>
<protein>
    <submittedName>
        <fullName evidence="4">Glycosyltransferase family 2 protein</fullName>
    </submittedName>
</protein>
<dbReference type="PANTHER" id="PTHR48090">
    <property type="entry name" value="UNDECAPRENYL-PHOSPHATE 4-DEOXY-4-FORMAMIDO-L-ARABINOSE TRANSFERASE-RELATED"/>
    <property type="match status" value="1"/>
</dbReference>
<dbReference type="PANTHER" id="PTHR48090:SF7">
    <property type="entry name" value="RFBJ PROTEIN"/>
    <property type="match status" value="1"/>
</dbReference>
<reference evidence="4" key="1">
    <citation type="journal article" date="2020" name="mSystems">
        <title>Genome- and Community-Level Interaction Insights into Carbon Utilization and Element Cycling Functions of Hydrothermarchaeota in Hydrothermal Sediment.</title>
        <authorList>
            <person name="Zhou Z."/>
            <person name="Liu Y."/>
            <person name="Xu W."/>
            <person name="Pan J."/>
            <person name="Luo Z.H."/>
            <person name="Li M."/>
        </authorList>
    </citation>
    <scope>NUCLEOTIDE SEQUENCE [LARGE SCALE GENOMIC DNA]</scope>
    <source>
        <strain evidence="4">SpSt-301</strain>
    </source>
</reference>
<feature type="transmembrane region" description="Helical" evidence="1">
    <location>
        <begin position="266"/>
        <end position="287"/>
    </location>
</feature>
<name>A0A7C1JFH0_9THEO</name>
<evidence type="ECO:0000313" key="4">
    <source>
        <dbReference type="EMBL" id="HDW51895.1"/>
    </source>
</evidence>
<evidence type="ECO:0000259" key="3">
    <source>
        <dbReference type="Pfam" id="PF26629"/>
    </source>
</evidence>
<feature type="transmembrane region" description="Helical" evidence="1">
    <location>
        <begin position="313"/>
        <end position="333"/>
    </location>
</feature>
<dbReference type="Pfam" id="PF00535">
    <property type="entry name" value="Glycos_transf_2"/>
    <property type="match status" value="1"/>
</dbReference>
<feature type="transmembrane region" description="Helical" evidence="1">
    <location>
        <begin position="345"/>
        <end position="369"/>
    </location>
</feature>
<dbReference type="EMBL" id="DSMV01000253">
    <property type="protein sequence ID" value="HDW51895.1"/>
    <property type="molecule type" value="Genomic_DNA"/>
</dbReference>
<comment type="caution">
    <text evidence="4">The sequence shown here is derived from an EMBL/GenBank/DDBJ whole genome shotgun (WGS) entry which is preliminary data.</text>
</comment>
<dbReference type="Pfam" id="PF26629">
    <property type="entry name" value="GT2_TM_C"/>
    <property type="match status" value="1"/>
</dbReference>
<keyword evidence="1" id="KW-0812">Transmembrane</keyword>
<feature type="domain" description="Glycosyltransferase 2-like" evidence="2">
    <location>
        <begin position="5"/>
        <end position="157"/>
    </location>
</feature>
<dbReference type="InterPro" id="IPR001173">
    <property type="entry name" value="Glyco_trans_2-like"/>
</dbReference>
<dbReference type="CDD" id="cd04179">
    <property type="entry name" value="DPM_DPG-synthase_like"/>
    <property type="match status" value="1"/>
</dbReference>
<dbReference type="SUPFAM" id="SSF53448">
    <property type="entry name" value="Nucleotide-diphospho-sugar transferases"/>
    <property type="match status" value="1"/>
</dbReference>
<evidence type="ECO:0000259" key="2">
    <source>
        <dbReference type="Pfam" id="PF00535"/>
    </source>
</evidence>
<organism evidence="4">
    <name type="scientific">Ammonifex degensii</name>
    <dbReference type="NCBI Taxonomy" id="42838"/>
    <lineage>
        <taxon>Bacteria</taxon>
        <taxon>Bacillati</taxon>
        <taxon>Bacillota</taxon>
        <taxon>Clostridia</taxon>
        <taxon>Thermoanaerobacterales</taxon>
        <taxon>Thermoanaerobacteraceae</taxon>
        <taxon>Ammonifex</taxon>
    </lineage>
</organism>
<dbReference type="InterPro" id="IPR050256">
    <property type="entry name" value="Glycosyltransferase_2"/>
</dbReference>
<keyword evidence="1" id="KW-0472">Membrane</keyword>
<keyword evidence="1" id="KW-1133">Transmembrane helix</keyword>
<gene>
    <name evidence="4" type="ORF">ENQ35_04110</name>
</gene>
<proteinExistence type="predicted"/>
<feature type="domain" description="Low-salt glycan biosynthesis hexosyltransferase Agl6 C-terminal transmembrane region" evidence="3">
    <location>
        <begin position="283"/>
        <end position="369"/>
    </location>
</feature>
<accession>A0A7C1JFH0</accession>